<dbReference type="GO" id="GO:0005524">
    <property type="term" value="F:ATP binding"/>
    <property type="evidence" value="ECO:0007669"/>
    <property type="project" value="UniProtKB-KW"/>
</dbReference>
<evidence type="ECO:0000256" key="3">
    <source>
        <dbReference type="ARBA" id="ARBA00022741"/>
    </source>
</evidence>
<dbReference type="UniPathway" id="UPA00034">
    <property type="reaction ID" value="UER00015"/>
</dbReference>
<dbReference type="SUPFAM" id="SSF53633">
    <property type="entry name" value="Carbamate kinase-like"/>
    <property type="match status" value="1"/>
</dbReference>
<evidence type="ECO:0000256" key="1">
    <source>
        <dbReference type="ARBA" id="ARBA00010122"/>
    </source>
</evidence>
<keyword evidence="2 6" id="KW-0808">Transferase</keyword>
<dbReference type="Pfam" id="PF00696">
    <property type="entry name" value="AA_kinase"/>
    <property type="match status" value="1"/>
</dbReference>
<comment type="pathway">
    <text evidence="7">Amino-acid biosynthesis; L-lysine biosynthesis via DAP pathway; (S)-tetrahydrodipicolinate from L-aspartate: step 1/4.</text>
</comment>
<comment type="catalytic activity">
    <reaction evidence="6">
        <text>L-aspartate + ATP = 4-phospho-L-aspartate + ADP</text>
        <dbReference type="Rhea" id="RHEA:23776"/>
        <dbReference type="ChEBI" id="CHEBI:29991"/>
        <dbReference type="ChEBI" id="CHEBI:30616"/>
        <dbReference type="ChEBI" id="CHEBI:57535"/>
        <dbReference type="ChEBI" id="CHEBI:456216"/>
        <dbReference type="EC" id="2.7.2.4"/>
    </reaction>
</comment>
<keyword evidence="5" id="KW-0067">ATP-binding</keyword>
<accession>A0A7C4JJY0</accession>
<comment type="similarity">
    <text evidence="1 6">Belongs to the aspartokinase family.</text>
</comment>
<dbReference type="InterPro" id="IPR036393">
    <property type="entry name" value="AceGlu_kinase-like_sf"/>
</dbReference>
<keyword evidence="4 6" id="KW-0418">Kinase</keyword>
<keyword evidence="3" id="KW-0547">Nucleotide-binding</keyword>
<comment type="caution">
    <text evidence="10">The sequence shown here is derived from an EMBL/GenBank/DDBJ whole genome shotgun (WGS) entry which is preliminary data.</text>
</comment>
<evidence type="ECO:0000256" key="7">
    <source>
        <dbReference type="RuleBase" id="RU004249"/>
    </source>
</evidence>
<evidence type="ECO:0000256" key="6">
    <source>
        <dbReference type="RuleBase" id="RU003448"/>
    </source>
</evidence>
<evidence type="ECO:0000259" key="8">
    <source>
        <dbReference type="Pfam" id="PF00696"/>
    </source>
</evidence>
<comment type="pathway">
    <text evidence="7">Amino-acid biosynthesis; L-methionine biosynthesis via de novo pathway; L-homoserine from L-aspartate: step 1/3.</text>
</comment>
<gene>
    <name evidence="10" type="ORF">ENU08_06130</name>
    <name evidence="9" type="ORF">ENU41_05230</name>
</gene>
<dbReference type="GO" id="GO:0004072">
    <property type="term" value="F:aspartate kinase activity"/>
    <property type="evidence" value="ECO:0007669"/>
    <property type="project" value="UniProtKB-EC"/>
</dbReference>
<reference evidence="10" key="1">
    <citation type="journal article" date="2020" name="mSystems">
        <title>Genome- and Community-Level Interaction Insights into Carbon Utilization and Element Cycling Functions of Hydrothermarchaeota in Hydrothermal Sediment.</title>
        <authorList>
            <person name="Zhou Z."/>
            <person name="Liu Y."/>
            <person name="Xu W."/>
            <person name="Pan J."/>
            <person name="Luo Z.H."/>
            <person name="Li M."/>
        </authorList>
    </citation>
    <scope>NUCLEOTIDE SEQUENCE [LARGE SCALE GENOMIC DNA]</scope>
    <source>
        <strain evidence="10">SpSt-637</strain>
        <strain evidence="9">SpSt-667</strain>
    </source>
</reference>
<evidence type="ECO:0000256" key="5">
    <source>
        <dbReference type="ARBA" id="ARBA00022840"/>
    </source>
</evidence>
<dbReference type="GO" id="GO:0005829">
    <property type="term" value="C:cytosol"/>
    <property type="evidence" value="ECO:0007669"/>
    <property type="project" value="TreeGrafter"/>
</dbReference>
<dbReference type="UniPathway" id="UPA00050">
    <property type="reaction ID" value="UER00461"/>
</dbReference>
<evidence type="ECO:0000256" key="4">
    <source>
        <dbReference type="ARBA" id="ARBA00022777"/>
    </source>
</evidence>
<dbReference type="GO" id="GO:0009090">
    <property type="term" value="P:homoserine biosynthetic process"/>
    <property type="evidence" value="ECO:0007669"/>
    <property type="project" value="TreeGrafter"/>
</dbReference>
<dbReference type="GO" id="GO:0009089">
    <property type="term" value="P:lysine biosynthetic process via diaminopimelate"/>
    <property type="evidence" value="ECO:0007669"/>
    <property type="project" value="UniProtKB-UniPathway"/>
</dbReference>
<dbReference type="EMBL" id="DTBD01000055">
    <property type="protein sequence ID" value="HGQ64804.1"/>
    <property type="molecule type" value="Genomic_DNA"/>
</dbReference>
<protein>
    <recommendedName>
        <fullName evidence="6">Aspartokinase</fullName>
        <ecNumber evidence="6">2.7.2.4</ecNumber>
    </recommendedName>
</protein>
<dbReference type="InterPro" id="IPR001341">
    <property type="entry name" value="Asp_kinase"/>
</dbReference>
<dbReference type="UniPathway" id="UPA00051">
    <property type="reaction ID" value="UER00462"/>
</dbReference>
<dbReference type="EMBL" id="DTCK01000034">
    <property type="protein sequence ID" value="HGQ36064.1"/>
    <property type="molecule type" value="Genomic_DNA"/>
</dbReference>
<dbReference type="Gene3D" id="3.40.1160.10">
    <property type="entry name" value="Acetylglutamate kinase-like"/>
    <property type="match status" value="1"/>
</dbReference>
<dbReference type="InterPro" id="IPR001048">
    <property type="entry name" value="Asp/Glu/Uridylate_kinase"/>
</dbReference>
<sequence length="375" mass="41827">MEDVVLKIGGSLLKNGRDYLDVAQKIRSTLLENDLRPIVVVSASKGITDLLIQIVRGYKVLIKEVENRYMGIAYELGSVKLVRRVEEEVSRLRRIAESIEVSDPALMDYVLSYGERISKIIMVQALEMQGINAFELNATDIIITNSVHGDAIIDYPATAVALEKIYGVIKDRKYVPVVEGFIGRSSEGEITTIGRGGSDYTATTIAALLKLDKVYLVTDVDGIMTTDPDIVSTAKLVNYMSYVEALEASMYGAKGINPKAFDPLEKVYSSKILIGSWRHFGTTISREIPLEYYGPKVVMLKDMADYSYIAIIGEGVSRAEFLRDVLDIIVRLGVEIKGVQSYIHRPSMVLYVDKSQSREILKMLHKALFEEGYTK</sequence>
<feature type="domain" description="Aspartate/glutamate/uridylate kinase" evidence="8">
    <location>
        <begin position="4"/>
        <end position="266"/>
    </location>
</feature>
<organism evidence="10">
    <name type="scientific">Ignisphaera aggregans</name>
    <dbReference type="NCBI Taxonomy" id="334771"/>
    <lineage>
        <taxon>Archaea</taxon>
        <taxon>Thermoproteota</taxon>
        <taxon>Thermoprotei</taxon>
        <taxon>Desulfurococcales</taxon>
        <taxon>Desulfurococcaceae</taxon>
        <taxon>Ignisphaera</taxon>
    </lineage>
</organism>
<dbReference type="AlphaFoldDB" id="A0A7C4JJY0"/>
<proteinExistence type="inferred from homology"/>
<evidence type="ECO:0000313" key="10">
    <source>
        <dbReference type="EMBL" id="HGQ64804.1"/>
    </source>
</evidence>
<evidence type="ECO:0000256" key="2">
    <source>
        <dbReference type="ARBA" id="ARBA00022679"/>
    </source>
</evidence>
<dbReference type="PANTHER" id="PTHR21499:SF70">
    <property type="entry name" value="ASPARTOKINASE"/>
    <property type="match status" value="1"/>
</dbReference>
<name>A0A7C4JJY0_9CREN</name>
<dbReference type="NCBIfam" id="TIGR00657">
    <property type="entry name" value="asp_kinases"/>
    <property type="match status" value="1"/>
</dbReference>
<dbReference type="GO" id="GO:0009088">
    <property type="term" value="P:threonine biosynthetic process"/>
    <property type="evidence" value="ECO:0007669"/>
    <property type="project" value="UniProtKB-UniPathway"/>
</dbReference>
<keyword evidence="7" id="KW-0028">Amino-acid biosynthesis</keyword>
<evidence type="ECO:0000313" key="9">
    <source>
        <dbReference type="EMBL" id="HGQ36064.1"/>
    </source>
</evidence>
<dbReference type="EC" id="2.7.2.4" evidence="6"/>
<dbReference type="PANTHER" id="PTHR21499">
    <property type="entry name" value="ASPARTATE KINASE"/>
    <property type="match status" value="1"/>
</dbReference>
<comment type="pathway">
    <text evidence="7">Amino-acid biosynthesis; L-threonine biosynthesis; L-threonine from L-aspartate: step 1/5.</text>
</comment>